<organism evidence="1 2">
    <name type="scientific">Phytophthora fragariaefolia</name>
    <dbReference type="NCBI Taxonomy" id="1490495"/>
    <lineage>
        <taxon>Eukaryota</taxon>
        <taxon>Sar</taxon>
        <taxon>Stramenopiles</taxon>
        <taxon>Oomycota</taxon>
        <taxon>Peronosporomycetes</taxon>
        <taxon>Peronosporales</taxon>
        <taxon>Peronosporaceae</taxon>
        <taxon>Phytophthora</taxon>
    </lineage>
</organism>
<name>A0A9W6Y2J9_9STRA</name>
<dbReference type="AlphaFoldDB" id="A0A9W6Y2J9"/>
<protein>
    <submittedName>
        <fullName evidence="1">Unnamed protein product</fullName>
    </submittedName>
</protein>
<proteinExistence type="predicted"/>
<sequence>MTVRIDFNFATKASVARNSALYANALEDSHGNTDFSVHLATGINVSTRKVGLPLNLKFDDFDSVEPFIVFGMD</sequence>
<dbReference type="Proteomes" id="UP001165121">
    <property type="component" value="Unassembled WGS sequence"/>
</dbReference>
<dbReference type="EMBL" id="BSXT01003332">
    <property type="protein sequence ID" value="GMF53710.1"/>
    <property type="molecule type" value="Genomic_DNA"/>
</dbReference>
<comment type="caution">
    <text evidence="1">The sequence shown here is derived from an EMBL/GenBank/DDBJ whole genome shotgun (WGS) entry which is preliminary data.</text>
</comment>
<accession>A0A9W6Y2J9</accession>
<dbReference type="OrthoDB" id="123763at2759"/>
<keyword evidence="2" id="KW-1185">Reference proteome</keyword>
<reference evidence="1" key="1">
    <citation type="submission" date="2023-04" db="EMBL/GenBank/DDBJ databases">
        <title>Phytophthora fragariaefolia NBRC 109709.</title>
        <authorList>
            <person name="Ichikawa N."/>
            <person name="Sato H."/>
            <person name="Tonouchi N."/>
        </authorList>
    </citation>
    <scope>NUCLEOTIDE SEQUENCE</scope>
    <source>
        <strain evidence="1">NBRC 109709</strain>
    </source>
</reference>
<evidence type="ECO:0000313" key="1">
    <source>
        <dbReference type="EMBL" id="GMF53710.1"/>
    </source>
</evidence>
<evidence type="ECO:0000313" key="2">
    <source>
        <dbReference type="Proteomes" id="UP001165121"/>
    </source>
</evidence>
<gene>
    <name evidence="1" type="ORF">Pfra01_002225900</name>
</gene>